<protein>
    <recommendedName>
        <fullName evidence="1">N-acetyltransferase domain-containing protein</fullName>
    </recommendedName>
</protein>
<dbReference type="InterPro" id="IPR000182">
    <property type="entry name" value="GNAT_dom"/>
</dbReference>
<feature type="domain" description="N-acetyltransferase" evidence="1">
    <location>
        <begin position="33"/>
        <end position="186"/>
    </location>
</feature>
<comment type="caution">
    <text evidence="2">The sequence shown here is derived from an EMBL/GenBank/DDBJ whole genome shotgun (WGS) entry which is preliminary data.</text>
</comment>
<gene>
    <name evidence="2" type="ORF">N801_01820</name>
</gene>
<dbReference type="Gene3D" id="3.40.630.30">
    <property type="match status" value="1"/>
</dbReference>
<dbReference type="RefSeq" id="WP_035938426.1">
    <property type="nucleotide sequence ID" value="NZ_AVPL01000037.1"/>
</dbReference>
<dbReference type="PANTHER" id="PTHR39173">
    <property type="entry name" value="ACETYLTRANSFERASE"/>
    <property type="match status" value="1"/>
</dbReference>
<evidence type="ECO:0000313" key="3">
    <source>
        <dbReference type="Proteomes" id="UP000030013"/>
    </source>
</evidence>
<dbReference type="Pfam" id="PF13302">
    <property type="entry name" value="Acetyltransf_3"/>
    <property type="match status" value="1"/>
</dbReference>
<dbReference type="PANTHER" id="PTHR39173:SF1">
    <property type="entry name" value="ACETYLTRANSFERASE"/>
    <property type="match status" value="1"/>
</dbReference>
<name>A0A0A0JT63_9MICO</name>
<accession>A0A0A0JT63</accession>
<dbReference type="PROSITE" id="PS51186">
    <property type="entry name" value="GNAT"/>
    <property type="match status" value="1"/>
</dbReference>
<keyword evidence="3" id="KW-1185">Reference proteome</keyword>
<dbReference type="AlphaFoldDB" id="A0A0A0JT63"/>
<dbReference type="Proteomes" id="UP000030013">
    <property type="component" value="Unassembled WGS sequence"/>
</dbReference>
<dbReference type="GO" id="GO:0016747">
    <property type="term" value="F:acyltransferase activity, transferring groups other than amino-acyl groups"/>
    <property type="evidence" value="ECO:0007669"/>
    <property type="project" value="InterPro"/>
</dbReference>
<dbReference type="EMBL" id="AVPL01000037">
    <property type="protein sequence ID" value="KGN40590.1"/>
    <property type="molecule type" value="Genomic_DNA"/>
</dbReference>
<reference evidence="2 3" key="1">
    <citation type="submission" date="2013-08" db="EMBL/GenBank/DDBJ databases">
        <title>The genome sequence of Knoellia aerolata.</title>
        <authorList>
            <person name="Zhu W."/>
            <person name="Wang G."/>
        </authorList>
    </citation>
    <scope>NUCLEOTIDE SEQUENCE [LARGE SCALE GENOMIC DNA]</scope>
    <source>
        <strain evidence="2 3">DSM 18566</strain>
    </source>
</reference>
<proteinExistence type="predicted"/>
<evidence type="ECO:0000259" key="1">
    <source>
        <dbReference type="PROSITE" id="PS51186"/>
    </source>
</evidence>
<sequence length="186" mass="20576">MVSLARPHVRYQQSYLAASDEFLAAGDEQHGGILVWPADETFPGVEFTRDGLADPEEFERFVANRIGDEDPDSPRPSGWVACTYLWMVDGDEYVGAISLRHSLDNPFLAELGGHIGYSVRPSARRRGHAVDALRQAVVLAGGRGIDRVLVTCDEDNVASARTIESAGGRHEDTRQGRRRYWIVPGR</sequence>
<dbReference type="InterPro" id="IPR016181">
    <property type="entry name" value="Acyl_CoA_acyltransferase"/>
</dbReference>
<dbReference type="OrthoDB" id="9797989at2"/>
<dbReference type="SUPFAM" id="SSF55729">
    <property type="entry name" value="Acyl-CoA N-acyltransferases (Nat)"/>
    <property type="match status" value="1"/>
</dbReference>
<evidence type="ECO:0000313" key="2">
    <source>
        <dbReference type="EMBL" id="KGN40590.1"/>
    </source>
</evidence>
<dbReference type="eggNOG" id="COG3981">
    <property type="taxonomic scope" value="Bacteria"/>
</dbReference>
<dbReference type="CDD" id="cd04301">
    <property type="entry name" value="NAT_SF"/>
    <property type="match status" value="1"/>
</dbReference>
<organism evidence="2 3">
    <name type="scientific">Knoellia aerolata DSM 18566</name>
    <dbReference type="NCBI Taxonomy" id="1385519"/>
    <lineage>
        <taxon>Bacteria</taxon>
        <taxon>Bacillati</taxon>
        <taxon>Actinomycetota</taxon>
        <taxon>Actinomycetes</taxon>
        <taxon>Micrococcales</taxon>
        <taxon>Intrasporangiaceae</taxon>
        <taxon>Knoellia</taxon>
    </lineage>
</organism>